<keyword evidence="4" id="KW-1185">Reference proteome</keyword>
<evidence type="ECO:0000313" key="3">
    <source>
        <dbReference type="EMBL" id="CAL0322659.1"/>
    </source>
</evidence>
<dbReference type="GO" id="GO:0005880">
    <property type="term" value="C:nuclear microtubule"/>
    <property type="evidence" value="ECO:0007669"/>
    <property type="project" value="TreeGrafter"/>
</dbReference>
<dbReference type="GO" id="GO:0051225">
    <property type="term" value="P:spindle assembly"/>
    <property type="evidence" value="ECO:0007669"/>
    <property type="project" value="TreeGrafter"/>
</dbReference>
<dbReference type="AlphaFoldDB" id="A0AAV1XNL4"/>
<dbReference type="PANTHER" id="PTHR31807">
    <property type="entry name" value="AUGMIN FAMILY MEMBER"/>
    <property type="match status" value="1"/>
</dbReference>
<dbReference type="EMBL" id="CAXHTB010000016">
    <property type="protein sequence ID" value="CAL0322659.1"/>
    <property type="molecule type" value="Genomic_DNA"/>
</dbReference>
<sequence length="555" mass="63144">MLKTKPESPVSSEYLKPRQHRNREVSSRFLSSTSASTNNSTEYVFPLSPSESIFYSQLHSPLPRKTGSSSFDSSRSRNKNTEEHGLTRHQLWPSSSSSVKISSYSASCTLADHITEERLIEYLEFDTKIDEKDKEKQPIKKNFRDFSFKENDRPGSMKKPSSIVSGRLSMDENALHGKSRRNSFSSLDSESDNSYAGFFAASRKMGIEVSSKYMNDVKTRKGRRGTSDSNILKKHALKPVIKKAYSHTTLNNSKSQWALSPGRSGSPIMSVESMDKPMSLSSLKQFTSPTPTKAKGVEKFLSMGFNLFKSKKSLFNSQTSSTGFGNLEAVQQLRMLDNRWIQWRYANAKAQAVNDNISYQAESKLIYAWHALTKLRHSVLEKRIQFEREKLQMKLNFILYSQTELLKAWAGMERQHISAITVTKESLHSAVCRVPLLEGAKVDIQSTSVTLRCAFDLTASIKSMLTHFSPKEVDKTAAKLSELAKVVAQEKQLLQEFYDLFQTISVYEPQEKSMKCNLIQLEGWQQISTAEIITRDQFIYPYVDKKQQISRDIYT</sequence>
<dbReference type="InterPro" id="IPR007573">
    <property type="entry name" value="QWRF"/>
</dbReference>
<feature type="compositionally biased region" description="Low complexity" evidence="2">
    <location>
        <begin position="27"/>
        <end position="41"/>
    </location>
</feature>
<reference evidence="3 4" key="1">
    <citation type="submission" date="2024-03" db="EMBL/GenBank/DDBJ databases">
        <authorList>
            <person name="Martinez-Hernandez J."/>
        </authorList>
    </citation>
    <scope>NUCLEOTIDE SEQUENCE [LARGE SCALE GENOMIC DNA]</scope>
</reference>
<proteinExistence type="inferred from homology"/>
<feature type="region of interest" description="Disordered" evidence="2">
    <location>
        <begin position="61"/>
        <end position="92"/>
    </location>
</feature>
<feature type="region of interest" description="Disordered" evidence="2">
    <location>
        <begin position="147"/>
        <end position="168"/>
    </location>
</feature>
<accession>A0AAV1XNL4</accession>
<evidence type="ECO:0000256" key="2">
    <source>
        <dbReference type="SAM" id="MobiDB-lite"/>
    </source>
</evidence>
<evidence type="ECO:0000256" key="1">
    <source>
        <dbReference type="ARBA" id="ARBA00010016"/>
    </source>
</evidence>
<dbReference type="PANTHER" id="PTHR31807:SF31">
    <property type="entry name" value="QWRF MOTIF PROTEIN (DUF566)-RELATED"/>
    <property type="match status" value="1"/>
</dbReference>
<evidence type="ECO:0008006" key="5">
    <source>
        <dbReference type="Google" id="ProtNLM"/>
    </source>
</evidence>
<dbReference type="Pfam" id="PF04484">
    <property type="entry name" value="QWRF"/>
    <property type="match status" value="1"/>
</dbReference>
<organism evidence="3 4">
    <name type="scientific">Lupinus luteus</name>
    <name type="common">European yellow lupine</name>
    <dbReference type="NCBI Taxonomy" id="3873"/>
    <lineage>
        <taxon>Eukaryota</taxon>
        <taxon>Viridiplantae</taxon>
        <taxon>Streptophyta</taxon>
        <taxon>Embryophyta</taxon>
        <taxon>Tracheophyta</taxon>
        <taxon>Spermatophyta</taxon>
        <taxon>Magnoliopsida</taxon>
        <taxon>eudicotyledons</taxon>
        <taxon>Gunneridae</taxon>
        <taxon>Pentapetalae</taxon>
        <taxon>rosids</taxon>
        <taxon>fabids</taxon>
        <taxon>Fabales</taxon>
        <taxon>Fabaceae</taxon>
        <taxon>Papilionoideae</taxon>
        <taxon>50 kb inversion clade</taxon>
        <taxon>genistoids sensu lato</taxon>
        <taxon>core genistoids</taxon>
        <taxon>Genisteae</taxon>
        <taxon>Lupinus</taxon>
    </lineage>
</organism>
<evidence type="ECO:0000313" key="4">
    <source>
        <dbReference type="Proteomes" id="UP001497480"/>
    </source>
</evidence>
<name>A0AAV1XNL4_LUPLU</name>
<comment type="similarity">
    <text evidence="1">Belongs to the QWRF family.</text>
</comment>
<comment type="caution">
    <text evidence="3">The sequence shown here is derived from an EMBL/GenBank/DDBJ whole genome shotgun (WGS) entry which is preliminary data.</text>
</comment>
<dbReference type="GO" id="GO:0005737">
    <property type="term" value="C:cytoplasm"/>
    <property type="evidence" value="ECO:0007669"/>
    <property type="project" value="TreeGrafter"/>
</dbReference>
<dbReference type="GO" id="GO:0008017">
    <property type="term" value="F:microtubule binding"/>
    <property type="evidence" value="ECO:0007669"/>
    <property type="project" value="TreeGrafter"/>
</dbReference>
<protein>
    <recommendedName>
        <fullName evidence="5">QWRF motif-containing protein 3</fullName>
    </recommendedName>
</protein>
<dbReference type="Proteomes" id="UP001497480">
    <property type="component" value="Unassembled WGS sequence"/>
</dbReference>
<feature type="region of interest" description="Disordered" evidence="2">
    <location>
        <begin position="1"/>
        <end position="42"/>
    </location>
</feature>
<gene>
    <name evidence="3" type="ORF">LLUT_LOCUS23719</name>
</gene>